<evidence type="ECO:0000313" key="3">
    <source>
        <dbReference type="Proteomes" id="UP000499080"/>
    </source>
</evidence>
<reference evidence="2 3" key="1">
    <citation type="journal article" date="2019" name="Sci. Rep.">
        <title>Orb-weaving spider Araneus ventricosus genome elucidates the spidroin gene catalogue.</title>
        <authorList>
            <person name="Kono N."/>
            <person name="Nakamura H."/>
            <person name="Ohtoshi R."/>
            <person name="Moran D.A.P."/>
            <person name="Shinohara A."/>
            <person name="Yoshida Y."/>
            <person name="Fujiwara M."/>
            <person name="Mori M."/>
            <person name="Tomita M."/>
            <person name="Arakawa K."/>
        </authorList>
    </citation>
    <scope>NUCLEOTIDE SEQUENCE [LARGE SCALE GENOMIC DNA]</scope>
</reference>
<gene>
    <name evidence="2" type="ORF">AVEN_194188_1</name>
</gene>
<evidence type="ECO:0000313" key="2">
    <source>
        <dbReference type="EMBL" id="GBM31333.1"/>
    </source>
</evidence>
<dbReference type="AlphaFoldDB" id="A0A4Y2EPX0"/>
<feature type="region of interest" description="Disordered" evidence="1">
    <location>
        <begin position="115"/>
        <end position="142"/>
    </location>
</feature>
<proteinExistence type="predicted"/>
<organism evidence="2 3">
    <name type="scientific">Araneus ventricosus</name>
    <name type="common">Orbweaver spider</name>
    <name type="synonym">Epeira ventricosa</name>
    <dbReference type="NCBI Taxonomy" id="182803"/>
    <lineage>
        <taxon>Eukaryota</taxon>
        <taxon>Metazoa</taxon>
        <taxon>Ecdysozoa</taxon>
        <taxon>Arthropoda</taxon>
        <taxon>Chelicerata</taxon>
        <taxon>Arachnida</taxon>
        <taxon>Araneae</taxon>
        <taxon>Araneomorphae</taxon>
        <taxon>Entelegynae</taxon>
        <taxon>Araneoidea</taxon>
        <taxon>Araneidae</taxon>
        <taxon>Araneus</taxon>
    </lineage>
</organism>
<sequence>MEIDGHMLLNVWTELDYRWDVCRVTKGHTLNICSMYQKLGLDLDFQKIYECPMRRAVRPRLTAQRLDHLVTGNVFDCREPISRGLPASTIDGKILQNTGVQRGYLYGENRRSQAQMADRQSTCSAMMKNAEKRTEEDNGEHT</sequence>
<comment type="caution">
    <text evidence="2">The sequence shown here is derived from an EMBL/GenBank/DDBJ whole genome shotgun (WGS) entry which is preliminary data.</text>
</comment>
<name>A0A4Y2EPX0_ARAVE</name>
<dbReference type="EMBL" id="BGPR01093532">
    <property type="protein sequence ID" value="GBM31333.1"/>
    <property type="molecule type" value="Genomic_DNA"/>
</dbReference>
<feature type="compositionally biased region" description="Basic and acidic residues" evidence="1">
    <location>
        <begin position="129"/>
        <end position="142"/>
    </location>
</feature>
<evidence type="ECO:0000256" key="1">
    <source>
        <dbReference type="SAM" id="MobiDB-lite"/>
    </source>
</evidence>
<protein>
    <submittedName>
        <fullName evidence="2">Uncharacterized protein</fullName>
    </submittedName>
</protein>
<keyword evidence="3" id="KW-1185">Reference proteome</keyword>
<feature type="compositionally biased region" description="Polar residues" evidence="1">
    <location>
        <begin position="115"/>
        <end position="124"/>
    </location>
</feature>
<dbReference type="Proteomes" id="UP000499080">
    <property type="component" value="Unassembled WGS sequence"/>
</dbReference>
<accession>A0A4Y2EPX0</accession>